<keyword evidence="4" id="KW-1185">Reference proteome</keyword>
<evidence type="ECO:0000256" key="2">
    <source>
        <dbReference type="SAM" id="SignalP"/>
    </source>
</evidence>
<evidence type="ECO:0000313" key="4">
    <source>
        <dbReference type="Proteomes" id="UP000324748"/>
    </source>
</evidence>
<accession>A0A5B0QVQ3</accession>
<proteinExistence type="predicted"/>
<evidence type="ECO:0000313" key="3">
    <source>
        <dbReference type="EMBL" id="KAA1117356.1"/>
    </source>
</evidence>
<feature type="chain" id="PRO_5022772932" evidence="2">
    <location>
        <begin position="21"/>
        <end position="352"/>
    </location>
</feature>
<name>A0A5B0QVQ3_PUCGR</name>
<comment type="caution">
    <text evidence="3">The sequence shown here is derived from an EMBL/GenBank/DDBJ whole genome shotgun (WGS) entry which is preliminary data.</text>
</comment>
<sequence length="352" mass="39127">MHHFLNFTSIILVHIHLVLGSFNLDHTVSSNAASEGQRNLEIVGDTIQHPSKLQQNSNSVDSPLDKSAHFHPQKSSSTVPPEKSTSLGASIHDVFRKGRKRLSGEEIGFQTKGDSEIHWHTSKKLGVDPNSTGGSHVRAEGVKNFPVPSDHILHQQGLNEINAQKQIQNPSAGVMHQESRYPHQEGQVKSIKSILVKSEKFAEEFSPRKTFQQEVNAPNNPQNLGKPVNYLEPDLQSEQNPIQFSGNVMRSSPINMEPIVRDFKPEGIKKGFWAWIGILSLHIPLGTATHQHVNSFSQLLKSSHLKDCPGPNSPQNPIMHFANWLWLINSRLLEIMGHQGSFGGTPQGVPYQ</sequence>
<reference evidence="3 4" key="1">
    <citation type="submission" date="2019-05" db="EMBL/GenBank/DDBJ databases">
        <title>Emergence of the Ug99 lineage of the wheat stem rust pathogen through somatic hybridization.</title>
        <authorList>
            <person name="Li F."/>
            <person name="Upadhyaya N.M."/>
            <person name="Sperschneider J."/>
            <person name="Matny O."/>
            <person name="Nguyen-Phuc H."/>
            <person name="Mago R."/>
            <person name="Raley C."/>
            <person name="Miller M.E."/>
            <person name="Silverstein K.A.T."/>
            <person name="Henningsen E."/>
            <person name="Hirsch C.D."/>
            <person name="Visser B."/>
            <person name="Pretorius Z.A."/>
            <person name="Steffenson B.J."/>
            <person name="Schwessinger B."/>
            <person name="Dodds P.N."/>
            <person name="Figueroa M."/>
        </authorList>
    </citation>
    <scope>NUCLEOTIDE SEQUENCE [LARGE SCALE GENOMIC DNA]</scope>
    <source>
        <strain evidence="3">21-0</strain>
    </source>
</reference>
<dbReference type="Proteomes" id="UP000324748">
    <property type="component" value="Unassembled WGS sequence"/>
</dbReference>
<feature type="region of interest" description="Disordered" evidence="1">
    <location>
        <begin position="49"/>
        <end position="88"/>
    </location>
</feature>
<feature type="compositionally biased region" description="Polar residues" evidence="1">
    <location>
        <begin position="49"/>
        <end position="61"/>
    </location>
</feature>
<protein>
    <submittedName>
        <fullName evidence="3">Uncharacterized protein</fullName>
    </submittedName>
</protein>
<evidence type="ECO:0000256" key="1">
    <source>
        <dbReference type="SAM" id="MobiDB-lite"/>
    </source>
</evidence>
<dbReference type="AlphaFoldDB" id="A0A5B0QVQ3"/>
<feature type="signal peptide" evidence="2">
    <location>
        <begin position="1"/>
        <end position="20"/>
    </location>
</feature>
<keyword evidence="2" id="KW-0732">Signal</keyword>
<gene>
    <name evidence="3" type="ORF">PGT21_004557</name>
</gene>
<dbReference type="EMBL" id="VSWC01000002">
    <property type="protein sequence ID" value="KAA1117356.1"/>
    <property type="molecule type" value="Genomic_DNA"/>
</dbReference>
<organism evidence="3 4">
    <name type="scientific">Puccinia graminis f. sp. tritici</name>
    <dbReference type="NCBI Taxonomy" id="56615"/>
    <lineage>
        <taxon>Eukaryota</taxon>
        <taxon>Fungi</taxon>
        <taxon>Dikarya</taxon>
        <taxon>Basidiomycota</taxon>
        <taxon>Pucciniomycotina</taxon>
        <taxon>Pucciniomycetes</taxon>
        <taxon>Pucciniales</taxon>
        <taxon>Pucciniaceae</taxon>
        <taxon>Puccinia</taxon>
    </lineage>
</organism>
<feature type="compositionally biased region" description="Polar residues" evidence="1">
    <location>
        <begin position="73"/>
        <end position="88"/>
    </location>
</feature>